<gene>
    <name evidence="2" type="ORF">ACFOSS_14115</name>
</gene>
<dbReference type="InterPro" id="IPR000182">
    <property type="entry name" value="GNAT_dom"/>
</dbReference>
<dbReference type="InterPro" id="IPR016181">
    <property type="entry name" value="Acyl_CoA_acyltransferase"/>
</dbReference>
<evidence type="ECO:0000259" key="1">
    <source>
        <dbReference type="PROSITE" id="PS51186"/>
    </source>
</evidence>
<accession>A0ABV8CQZ3</accession>
<comment type="caution">
    <text evidence="2">The sequence shown here is derived from an EMBL/GenBank/DDBJ whole genome shotgun (WGS) entry which is preliminary data.</text>
</comment>
<dbReference type="Proteomes" id="UP001595692">
    <property type="component" value="Unassembled WGS sequence"/>
</dbReference>
<dbReference type="Gene3D" id="3.40.630.30">
    <property type="match status" value="1"/>
</dbReference>
<dbReference type="EMBL" id="JBHSAF010000014">
    <property type="protein sequence ID" value="MFC3914587.1"/>
    <property type="molecule type" value="Genomic_DNA"/>
</dbReference>
<dbReference type="CDD" id="cd04301">
    <property type="entry name" value="NAT_SF"/>
    <property type="match status" value="1"/>
</dbReference>
<name>A0ABV8CQZ3_9GAMM</name>
<sequence>MPFPAPAPHAGPLHGWQLQWSRLEQLDTGTLYQILQARAAVFVVEQQCAYADIDGRDHQAWHLQVRHGGELAAYLRLLDPGAGYAEPAIGRVLVLPPFRGLQLGRTLMQEGLDFAALHYPQQAIRIGAQHHLRDFYASLGFQADGEPYDEDGIPHLEMCYRPD</sequence>
<dbReference type="PROSITE" id="PS51186">
    <property type="entry name" value="GNAT"/>
    <property type="match status" value="1"/>
</dbReference>
<organism evidence="2 3">
    <name type="scientific">Pseudaeromonas sharmana</name>
    <dbReference type="NCBI Taxonomy" id="328412"/>
    <lineage>
        <taxon>Bacteria</taxon>
        <taxon>Pseudomonadati</taxon>
        <taxon>Pseudomonadota</taxon>
        <taxon>Gammaproteobacteria</taxon>
        <taxon>Aeromonadales</taxon>
        <taxon>Aeromonadaceae</taxon>
        <taxon>Pseudaeromonas</taxon>
    </lineage>
</organism>
<dbReference type="Pfam" id="PF13673">
    <property type="entry name" value="Acetyltransf_10"/>
    <property type="match status" value="1"/>
</dbReference>
<protein>
    <submittedName>
        <fullName evidence="2">GNAT family N-acetyltransferase</fullName>
    </submittedName>
</protein>
<reference evidence="3" key="1">
    <citation type="journal article" date="2019" name="Int. J. Syst. Evol. Microbiol.">
        <title>The Global Catalogue of Microorganisms (GCM) 10K type strain sequencing project: providing services to taxonomists for standard genome sequencing and annotation.</title>
        <authorList>
            <consortium name="The Broad Institute Genomics Platform"/>
            <consortium name="The Broad Institute Genome Sequencing Center for Infectious Disease"/>
            <person name="Wu L."/>
            <person name="Ma J."/>
        </authorList>
    </citation>
    <scope>NUCLEOTIDE SEQUENCE [LARGE SCALE GENOMIC DNA]</scope>
    <source>
        <strain evidence="3">CCUG 54939</strain>
    </source>
</reference>
<dbReference type="RefSeq" id="WP_377153612.1">
    <property type="nucleotide sequence ID" value="NZ_JBHSAF010000014.1"/>
</dbReference>
<proteinExistence type="predicted"/>
<dbReference type="SUPFAM" id="SSF55729">
    <property type="entry name" value="Acyl-CoA N-acyltransferases (Nat)"/>
    <property type="match status" value="1"/>
</dbReference>
<evidence type="ECO:0000313" key="2">
    <source>
        <dbReference type="EMBL" id="MFC3914587.1"/>
    </source>
</evidence>
<feature type="domain" description="N-acetyltransferase" evidence="1">
    <location>
        <begin position="21"/>
        <end position="163"/>
    </location>
</feature>
<evidence type="ECO:0000313" key="3">
    <source>
        <dbReference type="Proteomes" id="UP001595692"/>
    </source>
</evidence>
<keyword evidence="3" id="KW-1185">Reference proteome</keyword>